<comment type="caution">
    <text evidence="1">The sequence shown here is derived from an EMBL/GenBank/DDBJ whole genome shotgun (WGS) entry which is preliminary data.</text>
</comment>
<proteinExistence type="predicted"/>
<evidence type="ECO:0000313" key="1">
    <source>
        <dbReference type="EMBL" id="HIQ23829.1"/>
    </source>
</evidence>
<reference evidence="1" key="1">
    <citation type="journal article" date="2020" name="ISME J.">
        <title>Gammaproteobacteria mediating utilization of methyl-, sulfur- and petroleum organic compounds in deep ocean hydrothermal plumes.</title>
        <authorList>
            <person name="Zhou Z."/>
            <person name="Liu Y."/>
            <person name="Pan J."/>
            <person name="Cron B.R."/>
            <person name="Toner B.M."/>
            <person name="Anantharaman K."/>
            <person name="Breier J.A."/>
            <person name="Dick G.J."/>
            <person name="Li M."/>
        </authorList>
    </citation>
    <scope>NUCLEOTIDE SEQUENCE</scope>
    <source>
        <strain evidence="1">SZUA-1523</strain>
    </source>
</reference>
<evidence type="ECO:0000313" key="2">
    <source>
        <dbReference type="Proteomes" id="UP000600071"/>
    </source>
</evidence>
<organism evidence="1 2">
    <name type="scientific">Pyrodictium delaneyi</name>
    <dbReference type="NCBI Taxonomy" id="1273541"/>
    <lineage>
        <taxon>Archaea</taxon>
        <taxon>Thermoproteota</taxon>
        <taxon>Thermoprotei</taxon>
        <taxon>Desulfurococcales</taxon>
        <taxon>Pyrodictiaceae</taxon>
        <taxon>Pyrodictium</taxon>
    </lineage>
</organism>
<dbReference type="EMBL" id="DQVR01000046">
    <property type="protein sequence ID" value="HIQ23829.1"/>
    <property type="molecule type" value="Genomic_DNA"/>
</dbReference>
<name>A0A832ZTC0_9CREN</name>
<protein>
    <submittedName>
        <fullName evidence="1">Uncharacterized protein</fullName>
    </submittedName>
</protein>
<dbReference type="Proteomes" id="UP000600071">
    <property type="component" value="Unassembled WGS sequence"/>
</dbReference>
<accession>A0A832ZTC0</accession>
<gene>
    <name evidence="1" type="ORF">EYH50_02130</name>
</gene>
<dbReference type="AlphaFoldDB" id="A0A832ZTC0"/>
<sequence length="257" mass="27018">MIGTLGRNHVIHAGIILTATGVSRCIEVEAYATLTLLPRIVSIGAAVAVEVPVVAQACGLGAVGAVEDVEVRVWGRGLYYSSPVLGEMLGRLVSDAYAKEGSVTVSSLSGRVWGVEAVIASLEGSTAVIEDSTMPLYDLSGLWAVVIRLGRPLNEERLVETVYSNIGLLEAVAYDNIDNPIALVDTLGEKVATLSGIKRLQRIRGALMKLDAVAVGVDLYGKHVIAIVEDAETAYILSAESRELGDRVEAPIAIPGA</sequence>